<evidence type="ECO:0000313" key="2">
    <source>
        <dbReference type="EMBL" id="SEI50853.1"/>
    </source>
</evidence>
<dbReference type="PROSITE" id="PS51186">
    <property type="entry name" value="GNAT"/>
    <property type="match status" value="1"/>
</dbReference>
<sequence>MPVVLRKVSSASLNEYPQWQHDLYKIYADAPEQRRQLDASQVPLDAPTFVDQSLQAGAYFAAALFNDHLIAALRVQEQEDVWQISHLCVRRVTRRRGVASRLLALVAAEAAQVNKSLTSPLYALEMPDHILLQKMGYQLDAASESYLWHVRH</sequence>
<gene>
    <name evidence="2" type="ORF">SAMN05421831_10387</name>
</gene>
<accession>A0A1H6R532</accession>
<dbReference type="InterPro" id="IPR016181">
    <property type="entry name" value="Acyl_CoA_acyltransferase"/>
</dbReference>
<dbReference type="SUPFAM" id="SSF55729">
    <property type="entry name" value="Acyl-CoA N-acyltransferases (Nat)"/>
    <property type="match status" value="1"/>
</dbReference>
<feature type="domain" description="N-acetyltransferase" evidence="1">
    <location>
        <begin position="3"/>
        <end position="152"/>
    </location>
</feature>
<dbReference type="OrthoDB" id="5736859at2"/>
<organism evidence="2 3">
    <name type="scientific">Allopseudospirillum japonicum</name>
    <dbReference type="NCBI Taxonomy" id="64971"/>
    <lineage>
        <taxon>Bacteria</taxon>
        <taxon>Pseudomonadati</taxon>
        <taxon>Pseudomonadota</taxon>
        <taxon>Gammaproteobacteria</taxon>
        <taxon>Oceanospirillales</taxon>
        <taxon>Oceanospirillaceae</taxon>
        <taxon>Allopseudospirillum</taxon>
    </lineage>
</organism>
<protein>
    <submittedName>
        <fullName evidence="2">Acetyltransferase (GNAT) domain-containing protein</fullName>
    </submittedName>
</protein>
<reference evidence="3" key="1">
    <citation type="submission" date="2016-10" db="EMBL/GenBank/DDBJ databases">
        <authorList>
            <person name="Varghese N."/>
            <person name="Submissions S."/>
        </authorList>
    </citation>
    <scope>NUCLEOTIDE SEQUENCE [LARGE SCALE GENOMIC DNA]</scope>
    <source>
        <strain evidence="3">DSM 7165</strain>
    </source>
</reference>
<proteinExistence type="predicted"/>
<evidence type="ECO:0000313" key="3">
    <source>
        <dbReference type="Proteomes" id="UP000242999"/>
    </source>
</evidence>
<dbReference type="Proteomes" id="UP000242999">
    <property type="component" value="Unassembled WGS sequence"/>
</dbReference>
<keyword evidence="2" id="KW-0808">Transferase</keyword>
<dbReference type="Gene3D" id="3.40.630.30">
    <property type="match status" value="1"/>
</dbReference>
<dbReference type="EMBL" id="FNYH01000003">
    <property type="protein sequence ID" value="SEI50853.1"/>
    <property type="molecule type" value="Genomic_DNA"/>
</dbReference>
<dbReference type="Pfam" id="PF12568">
    <property type="entry name" value="PanZ"/>
    <property type="match status" value="1"/>
</dbReference>
<dbReference type="InterPro" id="IPR000182">
    <property type="entry name" value="GNAT_dom"/>
</dbReference>
<name>A0A1H6R532_9GAMM</name>
<dbReference type="GO" id="GO:0016747">
    <property type="term" value="F:acyltransferase activity, transferring groups other than amino-acyl groups"/>
    <property type="evidence" value="ECO:0007669"/>
    <property type="project" value="InterPro"/>
</dbReference>
<dbReference type="AlphaFoldDB" id="A0A1H6R532"/>
<evidence type="ECO:0000259" key="1">
    <source>
        <dbReference type="PROSITE" id="PS51186"/>
    </source>
</evidence>
<dbReference type="RefSeq" id="WP_093308747.1">
    <property type="nucleotide sequence ID" value="NZ_FNYH01000003.1"/>
</dbReference>
<dbReference type="InterPro" id="IPR040448">
    <property type="entry name" value="PanZ_GNAT"/>
</dbReference>
<keyword evidence="3" id="KW-1185">Reference proteome</keyword>
<dbReference type="STRING" id="64971.SAMN05421831_10387"/>